<evidence type="ECO:0000313" key="2">
    <source>
        <dbReference type="EMBL" id="NWK56315.1"/>
    </source>
</evidence>
<sequence length="145" mass="15942">MKFLLPPRLAVCAITMAAMLAPVQATTSEAKARAYKIAKVLKDNGISFRNDYWHGLLKRKGSTTIKTTLKKDTQYILVGGGCNDAYDVDITVYDENWKQVGKDSKVDANPVVKVTPKWSGTFHVKVTMANSTSNGAHYALIVGYK</sequence>
<evidence type="ECO:0000313" key="3">
    <source>
        <dbReference type="Proteomes" id="UP000557872"/>
    </source>
</evidence>
<feature type="signal peptide" evidence="1">
    <location>
        <begin position="1"/>
        <end position="25"/>
    </location>
</feature>
<protein>
    <submittedName>
        <fullName evidence="2">Uncharacterized protein</fullName>
    </submittedName>
</protein>
<dbReference type="Proteomes" id="UP000557872">
    <property type="component" value="Unassembled WGS sequence"/>
</dbReference>
<organism evidence="2 3">
    <name type="scientific">Oceaniferula marina</name>
    <dbReference type="NCBI Taxonomy" id="2748318"/>
    <lineage>
        <taxon>Bacteria</taxon>
        <taxon>Pseudomonadati</taxon>
        <taxon>Verrucomicrobiota</taxon>
        <taxon>Verrucomicrobiia</taxon>
        <taxon>Verrucomicrobiales</taxon>
        <taxon>Verrucomicrobiaceae</taxon>
        <taxon>Oceaniferula</taxon>
    </lineage>
</organism>
<comment type="caution">
    <text evidence="2">The sequence shown here is derived from an EMBL/GenBank/DDBJ whole genome shotgun (WGS) entry which is preliminary data.</text>
</comment>
<keyword evidence="3" id="KW-1185">Reference proteome</keyword>
<proteinExistence type="predicted"/>
<accession>A0A851GME8</accession>
<dbReference type="EMBL" id="JACBAZ010000004">
    <property type="protein sequence ID" value="NWK56315.1"/>
    <property type="molecule type" value="Genomic_DNA"/>
</dbReference>
<dbReference type="AlphaFoldDB" id="A0A851GME8"/>
<gene>
    <name evidence="2" type="ORF">HW115_11890</name>
</gene>
<feature type="chain" id="PRO_5032898354" evidence="1">
    <location>
        <begin position="26"/>
        <end position="145"/>
    </location>
</feature>
<evidence type="ECO:0000256" key="1">
    <source>
        <dbReference type="SAM" id="SignalP"/>
    </source>
</evidence>
<reference evidence="2 3" key="1">
    <citation type="submission" date="2020-07" db="EMBL/GenBank/DDBJ databases">
        <title>Roseicoccus Jingziensis gen. nov., sp. nov., isolated from coastal seawater.</title>
        <authorList>
            <person name="Feng X."/>
        </authorList>
    </citation>
    <scope>NUCLEOTIDE SEQUENCE [LARGE SCALE GENOMIC DNA]</scope>
    <source>
        <strain evidence="2 3">N1E253</strain>
    </source>
</reference>
<name>A0A851GME8_9BACT</name>
<keyword evidence="1" id="KW-0732">Signal</keyword>
<dbReference type="RefSeq" id="WP_178933100.1">
    <property type="nucleotide sequence ID" value="NZ_JACBAZ010000004.1"/>
</dbReference>